<dbReference type="AlphaFoldDB" id="A0A8R7JZ86"/>
<reference evidence="3" key="1">
    <citation type="journal article" date="2013" name="Nature">
        <title>Draft genome of the wheat A-genome progenitor Triticum urartu.</title>
        <authorList>
            <person name="Ling H.Q."/>
            <person name="Zhao S."/>
            <person name="Liu D."/>
            <person name="Wang J."/>
            <person name="Sun H."/>
            <person name="Zhang C."/>
            <person name="Fan H."/>
            <person name="Li D."/>
            <person name="Dong L."/>
            <person name="Tao Y."/>
            <person name="Gao C."/>
            <person name="Wu H."/>
            <person name="Li Y."/>
            <person name="Cui Y."/>
            <person name="Guo X."/>
            <person name="Zheng S."/>
            <person name="Wang B."/>
            <person name="Yu K."/>
            <person name="Liang Q."/>
            <person name="Yang W."/>
            <person name="Lou X."/>
            <person name="Chen J."/>
            <person name="Feng M."/>
            <person name="Jian J."/>
            <person name="Zhang X."/>
            <person name="Luo G."/>
            <person name="Jiang Y."/>
            <person name="Liu J."/>
            <person name="Wang Z."/>
            <person name="Sha Y."/>
            <person name="Zhang B."/>
            <person name="Wu H."/>
            <person name="Tang D."/>
            <person name="Shen Q."/>
            <person name="Xue P."/>
            <person name="Zou S."/>
            <person name="Wang X."/>
            <person name="Liu X."/>
            <person name="Wang F."/>
            <person name="Yang Y."/>
            <person name="An X."/>
            <person name="Dong Z."/>
            <person name="Zhang K."/>
            <person name="Zhang X."/>
            <person name="Luo M.C."/>
            <person name="Dvorak J."/>
            <person name="Tong Y."/>
            <person name="Wang J."/>
            <person name="Yang H."/>
            <person name="Li Z."/>
            <person name="Wang D."/>
            <person name="Zhang A."/>
            <person name="Wang J."/>
        </authorList>
    </citation>
    <scope>NUCLEOTIDE SEQUENCE</scope>
    <source>
        <strain evidence="3">cv. G1812</strain>
    </source>
</reference>
<evidence type="ECO:0000313" key="2">
    <source>
        <dbReference type="EnsemblPlants" id="TuG1812G0100002334.01.T01"/>
    </source>
</evidence>
<reference evidence="2" key="3">
    <citation type="submission" date="2022-06" db="UniProtKB">
        <authorList>
            <consortium name="EnsemblPlants"/>
        </authorList>
    </citation>
    <scope>IDENTIFICATION</scope>
</reference>
<dbReference type="Proteomes" id="UP000015106">
    <property type="component" value="Chromosome 1"/>
</dbReference>
<dbReference type="EnsemblPlants" id="TuG1812G0100002334.01.T01">
    <property type="protein sequence ID" value="TuG1812G0100002334.01.T01"/>
    <property type="gene ID" value="TuG1812G0100002334.01"/>
</dbReference>
<protein>
    <submittedName>
        <fullName evidence="2">Uncharacterized protein</fullName>
    </submittedName>
</protein>
<keyword evidence="3" id="KW-1185">Reference proteome</keyword>
<evidence type="ECO:0000256" key="1">
    <source>
        <dbReference type="SAM" id="MobiDB-lite"/>
    </source>
</evidence>
<name>A0A8R7JZ86_TRIUA</name>
<reference evidence="2" key="2">
    <citation type="submission" date="2018-03" db="EMBL/GenBank/DDBJ databases">
        <title>The Triticum urartu genome reveals the dynamic nature of wheat genome evolution.</title>
        <authorList>
            <person name="Ling H."/>
            <person name="Ma B."/>
            <person name="Shi X."/>
            <person name="Liu H."/>
            <person name="Dong L."/>
            <person name="Sun H."/>
            <person name="Cao Y."/>
            <person name="Gao Q."/>
            <person name="Zheng S."/>
            <person name="Li Y."/>
            <person name="Yu Y."/>
            <person name="Du H."/>
            <person name="Qi M."/>
            <person name="Li Y."/>
            <person name="Yu H."/>
            <person name="Cui Y."/>
            <person name="Wang N."/>
            <person name="Chen C."/>
            <person name="Wu H."/>
            <person name="Zhao Y."/>
            <person name="Zhang J."/>
            <person name="Li Y."/>
            <person name="Zhou W."/>
            <person name="Zhang B."/>
            <person name="Hu W."/>
            <person name="Eijk M."/>
            <person name="Tang J."/>
            <person name="Witsenboer H."/>
            <person name="Zhao S."/>
            <person name="Li Z."/>
            <person name="Zhang A."/>
            <person name="Wang D."/>
            <person name="Liang C."/>
        </authorList>
    </citation>
    <scope>NUCLEOTIDE SEQUENCE [LARGE SCALE GENOMIC DNA]</scope>
    <source>
        <strain evidence="2">cv. G1812</strain>
    </source>
</reference>
<organism evidence="2 3">
    <name type="scientific">Triticum urartu</name>
    <name type="common">Red wild einkorn</name>
    <name type="synonym">Crithodium urartu</name>
    <dbReference type="NCBI Taxonomy" id="4572"/>
    <lineage>
        <taxon>Eukaryota</taxon>
        <taxon>Viridiplantae</taxon>
        <taxon>Streptophyta</taxon>
        <taxon>Embryophyta</taxon>
        <taxon>Tracheophyta</taxon>
        <taxon>Spermatophyta</taxon>
        <taxon>Magnoliopsida</taxon>
        <taxon>Liliopsida</taxon>
        <taxon>Poales</taxon>
        <taxon>Poaceae</taxon>
        <taxon>BOP clade</taxon>
        <taxon>Pooideae</taxon>
        <taxon>Triticodae</taxon>
        <taxon>Triticeae</taxon>
        <taxon>Triticinae</taxon>
        <taxon>Triticum</taxon>
    </lineage>
</organism>
<accession>A0A8R7JZ86</accession>
<evidence type="ECO:0000313" key="3">
    <source>
        <dbReference type="Proteomes" id="UP000015106"/>
    </source>
</evidence>
<sequence length="138" mass="15398">MTRNTTCQSTSWKLDPARILHHPSLSGDHQPACGWCAILQIKEASNFRWRRPQPAAGRAMVAHRRHPPSRSAPPEHWSEGHFLQGSGEHPHPDPICSNTPSPPKAALSRSSMQPRAVQRRSCRPFVNTTPLILLPTIL</sequence>
<proteinExistence type="predicted"/>
<feature type="region of interest" description="Disordered" evidence="1">
    <location>
        <begin position="55"/>
        <end position="120"/>
    </location>
</feature>
<dbReference type="Gramene" id="TuG1812G0100002334.01.T01">
    <property type="protein sequence ID" value="TuG1812G0100002334.01.T01"/>
    <property type="gene ID" value="TuG1812G0100002334.01"/>
</dbReference>